<dbReference type="EMBL" id="GGEC01024893">
    <property type="protein sequence ID" value="MBX05377.1"/>
    <property type="molecule type" value="Transcribed_RNA"/>
</dbReference>
<sequence>MTYMHPKPFNVFVNQWFSHVHLITHLLTKPMKMVHLKTSINSNRLTI</sequence>
<dbReference type="AlphaFoldDB" id="A0A2P2KI37"/>
<evidence type="ECO:0000313" key="1">
    <source>
        <dbReference type="EMBL" id="MBX05377.1"/>
    </source>
</evidence>
<organism evidence="1">
    <name type="scientific">Rhizophora mucronata</name>
    <name type="common">Asiatic mangrove</name>
    <dbReference type="NCBI Taxonomy" id="61149"/>
    <lineage>
        <taxon>Eukaryota</taxon>
        <taxon>Viridiplantae</taxon>
        <taxon>Streptophyta</taxon>
        <taxon>Embryophyta</taxon>
        <taxon>Tracheophyta</taxon>
        <taxon>Spermatophyta</taxon>
        <taxon>Magnoliopsida</taxon>
        <taxon>eudicotyledons</taxon>
        <taxon>Gunneridae</taxon>
        <taxon>Pentapetalae</taxon>
        <taxon>rosids</taxon>
        <taxon>fabids</taxon>
        <taxon>Malpighiales</taxon>
        <taxon>Rhizophoraceae</taxon>
        <taxon>Rhizophora</taxon>
    </lineage>
</organism>
<protein>
    <submittedName>
        <fullName evidence="1">Uncharacterized protein</fullName>
    </submittedName>
</protein>
<name>A0A2P2KI37_RHIMU</name>
<proteinExistence type="predicted"/>
<reference evidence="1" key="1">
    <citation type="submission" date="2018-02" db="EMBL/GenBank/DDBJ databases">
        <title>Rhizophora mucronata_Transcriptome.</title>
        <authorList>
            <person name="Meera S.P."/>
            <person name="Sreeshan A."/>
            <person name="Augustine A."/>
        </authorList>
    </citation>
    <scope>NUCLEOTIDE SEQUENCE</scope>
    <source>
        <tissue evidence="1">Leaf</tissue>
    </source>
</reference>
<accession>A0A2P2KI37</accession>